<evidence type="ECO:0000313" key="3">
    <source>
        <dbReference type="Proteomes" id="UP000190625"/>
    </source>
</evidence>
<evidence type="ECO:0000256" key="1">
    <source>
        <dbReference type="SAM" id="MobiDB-lite"/>
    </source>
</evidence>
<organism evidence="2 3">
    <name type="scientific">Selenihalanaerobacter shriftii</name>
    <dbReference type="NCBI Taxonomy" id="142842"/>
    <lineage>
        <taxon>Bacteria</taxon>
        <taxon>Bacillati</taxon>
        <taxon>Bacillota</taxon>
        <taxon>Clostridia</taxon>
        <taxon>Halanaerobiales</taxon>
        <taxon>Halobacteroidaceae</taxon>
        <taxon>Selenihalanaerobacter</taxon>
    </lineage>
</organism>
<evidence type="ECO:0000313" key="2">
    <source>
        <dbReference type="EMBL" id="SJZ71243.1"/>
    </source>
</evidence>
<reference evidence="3" key="1">
    <citation type="submission" date="2017-02" db="EMBL/GenBank/DDBJ databases">
        <authorList>
            <person name="Varghese N."/>
            <person name="Submissions S."/>
        </authorList>
    </citation>
    <scope>NUCLEOTIDE SEQUENCE [LARGE SCALE GENOMIC DNA]</scope>
    <source>
        <strain evidence="3">ATCC BAA-73</strain>
    </source>
</reference>
<feature type="compositionally biased region" description="Basic and acidic residues" evidence="1">
    <location>
        <begin position="10"/>
        <end position="22"/>
    </location>
</feature>
<proteinExistence type="predicted"/>
<gene>
    <name evidence="2" type="ORF">SAMN02745118_01614</name>
</gene>
<dbReference type="Proteomes" id="UP000190625">
    <property type="component" value="Unassembled WGS sequence"/>
</dbReference>
<sequence length="45" mass="5141">MCNSNNSKCKHPEKLKGKPGECSQERIRKCHGEQKGHSCKNNKEE</sequence>
<dbReference type="EMBL" id="FUWM01000012">
    <property type="protein sequence ID" value="SJZ71243.1"/>
    <property type="molecule type" value="Genomic_DNA"/>
</dbReference>
<dbReference type="RefSeq" id="WP_200806443.1">
    <property type="nucleotide sequence ID" value="NZ_FUWM01000012.1"/>
</dbReference>
<dbReference type="STRING" id="142842.SAMN02745118_01614"/>
<name>A0A1T4MWA4_9FIRM</name>
<protein>
    <submittedName>
        <fullName evidence="2">Uncharacterized protein</fullName>
    </submittedName>
</protein>
<feature type="region of interest" description="Disordered" evidence="1">
    <location>
        <begin position="1"/>
        <end position="22"/>
    </location>
</feature>
<accession>A0A1T4MWA4</accession>
<dbReference type="AlphaFoldDB" id="A0A1T4MWA4"/>
<keyword evidence="3" id="KW-1185">Reference proteome</keyword>